<sequence length="66" mass="7041">MLLLIDSQVLELGPLGALVWEFASDWTTREAILGKVIEVIGGHPSADALIDEALAELLSRGVLENA</sequence>
<evidence type="ECO:0000313" key="2">
    <source>
        <dbReference type="Proteomes" id="UP000059574"/>
    </source>
</evidence>
<reference evidence="1 2" key="2">
    <citation type="journal article" date="2016" name="J. Biotechnol.">
        <title>Complete genome sequence of Arthrobacter alpinus ERGS4:06, a yellow pigmented bacterium tolerant to cold and radiations isolated from Sikkim Himalaya.</title>
        <authorList>
            <person name="Kumar R."/>
            <person name="Singh D."/>
            <person name="Swarnkar M.K."/>
            <person name="Singh A.K."/>
            <person name="Kumar S."/>
        </authorList>
    </citation>
    <scope>NUCLEOTIDE SEQUENCE [LARGE SCALE GENOMIC DNA]</scope>
    <source>
        <strain evidence="1 2">ERGS4:06</strain>
    </source>
</reference>
<dbReference type="RefSeq" id="WP_062291414.1">
    <property type="nucleotide sequence ID" value="NZ_CP013200.1"/>
</dbReference>
<organism evidence="1 2">
    <name type="scientific">Arthrobacter alpinus</name>
    <dbReference type="NCBI Taxonomy" id="656366"/>
    <lineage>
        <taxon>Bacteria</taxon>
        <taxon>Bacillati</taxon>
        <taxon>Actinomycetota</taxon>
        <taxon>Actinomycetes</taxon>
        <taxon>Micrococcales</taxon>
        <taxon>Micrococcaceae</taxon>
        <taxon>Arthrobacter</taxon>
    </lineage>
</organism>
<accession>A0A0S2M1W0</accession>
<dbReference type="EMBL" id="CP013200">
    <property type="protein sequence ID" value="ALO67818.1"/>
    <property type="molecule type" value="Genomic_DNA"/>
</dbReference>
<reference evidence="2" key="1">
    <citation type="submission" date="2015-11" db="EMBL/GenBank/DDBJ databases">
        <authorList>
            <person name="Kumar R."/>
            <person name="Singh D."/>
            <person name="Swarnkar M.K."/>
            <person name="Singh A.K."/>
            <person name="Kumar S."/>
        </authorList>
    </citation>
    <scope>NUCLEOTIDE SEQUENCE [LARGE SCALE GENOMIC DNA]</scope>
    <source>
        <strain evidence="2">ERGS4:06</strain>
    </source>
</reference>
<gene>
    <name evidence="1" type="ORF">AS189_16680</name>
</gene>
<name>A0A0S2M1W0_9MICC</name>
<evidence type="ECO:0000313" key="1">
    <source>
        <dbReference type="EMBL" id="ALO67818.1"/>
    </source>
</evidence>
<proteinExistence type="predicted"/>
<dbReference type="AlphaFoldDB" id="A0A0S2M1W0"/>
<evidence type="ECO:0008006" key="3">
    <source>
        <dbReference type="Google" id="ProtNLM"/>
    </source>
</evidence>
<protein>
    <recommendedName>
        <fullName evidence="3">Coenzyme PQQ synthesis protein D (PqqD)</fullName>
    </recommendedName>
</protein>
<dbReference type="Proteomes" id="UP000059574">
    <property type="component" value="Chromosome"/>
</dbReference>